<dbReference type="EMBL" id="JARBJD010000025">
    <property type="protein sequence ID" value="KAK2960120.1"/>
    <property type="molecule type" value="Genomic_DNA"/>
</dbReference>
<gene>
    <name evidence="2" type="ORF">BLNAU_5003</name>
</gene>
<feature type="compositionally biased region" description="Polar residues" evidence="1">
    <location>
        <begin position="26"/>
        <end position="39"/>
    </location>
</feature>
<name>A0ABQ9Y8Q8_9EUKA</name>
<accession>A0ABQ9Y8Q8</accession>
<feature type="region of interest" description="Disordered" evidence="1">
    <location>
        <begin position="1"/>
        <end position="59"/>
    </location>
</feature>
<proteinExistence type="predicted"/>
<feature type="region of interest" description="Disordered" evidence="1">
    <location>
        <begin position="196"/>
        <end position="225"/>
    </location>
</feature>
<reference evidence="2 3" key="1">
    <citation type="journal article" date="2022" name="bioRxiv">
        <title>Genomics of Preaxostyla Flagellates Illuminates Evolutionary Transitions and the Path Towards Mitochondrial Loss.</title>
        <authorList>
            <person name="Novak L.V.F."/>
            <person name="Treitli S.C."/>
            <person name="Pyrih J."/>
            <person name="Halakuc P."/>
            <person name="Pipaliya S.V."/>
            <person name="Vacek V."/>
            <person name="Brzon O."/>
            <person name="Soukal P."/>
            <person name="Eme L."/>
            <person name="Dacks J.B."/>
            <person name="Karnkowska A."/>
            <person name="Elias M."/>
            <person name="Hampl V."/>
        </authorList>
    </citation>
    <scope>NUCLEOTIDE SEQUENCE [LARGE SCALE GENOMIC DNA]</scope>
    <source>
        <strain evidence="2">NAU3</strain>
        <tissue evidence="2">Gut</tissue>
    </source>
</reference>
<evidence type="ECO:0000313" key="3">
    <source>
        <dbReference type="Proteomes" id="UP001281761"/>
    </source>
</evidence>
<dbReference type="Proteomes" id="UP001281761">
    <property type="component" value="Unassembled WGS sequence"/>
</dbReference>
<evidence type="ECO:0000313" key="2">
    <source>
        <dbReference type="EMBL" id="KAK2960120.1"/>
    </source>
</evidence>
<comment type="caution">
    <text evidence="2">The sequence shown here is derived from an EMBL/GenBank/DDBJ whole genome shotgun (WGS) entry which is preliminary data.</text>
</comment>
<feature type="compositionally biased region" description="Low complexity" evidence="1">
    <location>
        <begin position="202"/>
        <end position="213"/>
    </location>
</feature>
<evidence type="ECO:0000256" key="1">
    <source>
        <dbReference type="SAM" id="MobiDB-lite"/>
    </source>
</evidence>
<protein>
    <submittedName>
        <fullName evidence="2">Uncharacterized protein</fullName>
    </submittedName>
</protein>
<organism evidence="2 3">
    <name type="scientific">Blattamonas nauphoetae</name>
    <dbReference type="NCBI Taxonomy" id="2049346"/>
    <lineage>
        <taxon>Eukaryota</taxon>
        <taxon>Metamonada</taxon>
        <taxon>Preaxostyla</taxon>
        <taxon>Oxymonadida</taxon>
        <taxon>Blattamonas</taxon>
    </lineage>
</organism>
<sequence>MGGVPVQCRYRPVQRNRSGDSEKQEYSSAKQRTAEQTSIRPPHHHSTSQNDALNIKIVGPSRGDDERFFVVNQPVRTPTTKITFLAERGEGEQTVTKRRRKRPRKMNRTLNQLRVSTEKYEKRRTHPKQIGEGWGRAEMRGTSHFDEINETSFGDVQKSILRKIIWSQGAVRGHRTTNHTTPNIRRVSTAMSVESFERGGFDTQSDTQSVTTSPHSIPPISQVSN</sequence>
<keyword evidence="3" id="KW-1185">Reference proteome</keyword>